<feature type="transmembrane region" description="Helical" evidence="5">
    <location>
        <begin position="22"/>
        <end position="40"/>
    </location>
</feature>
<keyword evidence="4 5" id="KW-0472">Membrane</keyword>
<feature type="transmembrane region" description="Helical" evidence="5">
    <location>
        <begin position="266"/>
        <end position="285"/>
    </location>
</feature>
<feature type="transmembrane region" description="Helical" evidence="5">
    <location>
        <begin position="140"/>
        <end position="157"/>
    </location>
</feature>
<comment type="subcellular location">
    <subcellularLocation>
        <location evidence="1">Membrane</location>
        <topology evidence="1">Multi-pass membrane protein</topology>
    </subcellularLocation>
</comment>
<feature type="transmembrane region" description="Helical" evidence="5">
    <location>
        <begin position="61"/>
        <end position="80"/>
    </location>
</feature>
<dbReference type="GO" id="GO:0016020">
    <property type="term" value="C:membrane"/>
    <property type="evidence" value="ECO:0007669"/>
    <property type="project" value="UniProtKB-SubCell"/>
</dbReference>
<organism evidence="6 7">
    <name type="scientific">Chaetomium strumarium</name>
    <dbReference type="NCBI Taxonomy" id="1170767"/>
    <lineage>
        <taxon>Eukaryota</taxon>
        <taxon>Fungi</taxon>
        <taxon>Dikarya</taxon>
        <taxon>Ascomycota</taxon>
        <taxon>Pezizomycotina</taxon>
        <taxon>Sordariomycetes</taxon>
        <taxon>Sordariomycetidae</taxon>
        <taxon>Sordariales</taxon>
        <taxon>Chaetomiaceae</taxon>
        <taxon>Chaetomium</taxon>
    </lineage>
</organism>
<dbReference type="PANTHER" id="PTHR31465">
    <property type="entry name" value="PROTEIN RTA1-RELATED"/>
    <property type="match status" value="1"/>
</dbReference>
<evidence type="ECO:0000256" key="4">
    <source>
        <dbReference type="ARBA" id="ARBA00023136"/>
    </source>
</evidence>
<name>A0AAJ0GS45_9PEZI</name>
<evidence type="ECO:0000256" key="3">
    <source>
        <dbReference type="ARBA" id="ARBA00022989"/>
    </source>
</evidence>
<keyword evidence="7" id="KW-1185">Reference proteome</keyword>
<dbReference type="RefSeq" id="XP_062720889.1">
    <property type="nucleotide sequence ID" value="XM_062869245.1"/>
</dbReference>
<protein>
    <submittedName>
        <fullName evidence="6">Uncharacterized protein</fullName>
    </submittedName>
</protein>
<feature type="transmembrane region" description="Helical" evidence="5">
    <location>
        <begin position="215"/>
        <end position="233"/>
    </location>
</feature>
<gene>
    <name evidence="6" type="ORF">B0T15DRAFT_531359</name>
</gene>
<dbReference type="AlphaFoldDB" id="A0AAJ0GS45"/>
<feature type="transmembrane region" description="Helical" evidence="5">
    <location>
        <begin position="177"/>
        <end position="194"/>
    </location>
</feature>
<proteinExistence type="predicted"/>
<dbReference type="PANTHER" id="PTHR31465:SF34">
    <property type="entry name" value="DOMAIN PROTEIN, PUTATIVE (AFU_ORTHOLOGUE AFUA_3G00480)-RELATED"/>
    <property type="match status" value="1"/>
</dbReference>
<accession>A0AAJ0GS45</accession>
<dbReference type="Proteomes" id="UP001273166">
    <property type="component" value="Unassembled WGS sequence"/>
</dbReference>
<dbReference type="InterPro" id="IPR007568">
    <property type="entry name" value="RTA1"/>
</dbReference>
<evidence type="ECO:0000256" key="2">
    <source>
        <dbReference type="ARBA" id="ARBA00022692"/>
    </source>
</evidence>
<dbReference type="Pfam" id="PF04479">
    <property type="entry name" value="RTA1"/>
    <property type="match status" value="1"/>
</dbReference>
<feature type="transmembrane region" description="Helical" evidence="5">
    <location>
        <begin position="108"/>
        <end position="128"/>
    </location>
</feature>
<evidence type="ECO:0000256" key="1">
    <source>
        <dbReference type="ARBA" id="ARBA00004141"/>
    </source>
</evidence>
<dbReference type="GeneID" id="87888074"/>
<sequence>MSDGGSVPGSAWFYQPSFATPMMYAGNYALIGAYHLHRCMSVLRFERFCSFISLTLRSSRFNWSWVNCCFFVSCVLYFQGYMVRQVARYLLCYNNVYAYLASTLPIDLAAPILIVANCCILAGTFSYVPHLSPIHPDRMVPVLGTLTAVVETIRVYLTLRAPSNPSYYAPHSLELTRASLALQLSAITLFYLLAARFHYRVVQSVRVPYYNRVRAVLRTLYVSMLLILVRTLYRSAAHFGGADAYALLVLSSGSAAEQPESLWQELFLFLFEAGAMMFNVIMWYLRHPKDFLPPPGCGRYLAPDGKTEVDGSVEGAAEKRKM</sequence>
<reference evidence="6" key="1">
    <citation type="journal article" date="2023" name="Mol. Phylogenet. Evol.">
        <title>Genome-scale phylogeny and comparative genomics of the fungal order Sordariales.</title>
        <authorList>
            <person name="Hensen N."/>
            <person name="Bonometti L."/>
            <person name="Westerberg I."/>
            <person name="Brannstrom I.O."/>
            <person name="Guillou S."/>
            <person name="Cros-Aarteil S."/>
            <person name="Calhoun S."/>
            <person name="Haridas S."/>
            <person name="Kuo A."/>
            <person name="Mondo S."/>
            <person name="Pangilinan J."/>
            <person name="Riley R."/>
            <person name="LaButti K."/>
            <person name="Andreopoulos B."/>
            <person name="Lipzen A."/>
            <person name="Chen C."/>
            <person name="Yan M."/>
            <person name="Daum C."/>
            <person name="Ng V."/>
            <person name="Clum A."/>
            <person name="Steindorff A."/>
            <person name="Ohm R.A."/>
            <person name="Martin F."/>
            <person name="Silar P."/>
            <person name="Natvig D.O."/>
            <person name="Lalanne C."/>
            <person name="Gautier V."/>
            <person name="Ament-Velasquez S.L."/>
            <person name="Kruys A."/>
            <person name="Hutchinson M.I."/>
            <person name="Powell A.J."/>
            <person name="Barry K."/>
            <person name="Miller A.N."/>
            <person name="Grigoriev I.V."/>
            <person name="Debuchy R."/>
            <person name="Gladieux P."/>
            <person name="Hiltunen Thoren M."/>
            <person name="Johannesson H."/>
        </authorList>
    </citation>
    <scope>NUCLEOTIDE SEQUENCE</scope>
    <source>
        <strain evidence="6">CBS 333.67</strain>
    </source>
</reference>
<dbReference type="EMBL" id="JAUDZG010000004">
    <property type="protein sequence ID" value="KAK3305109.1"/>
    <property type="molecule type" value="Genomic_DNA"/>
</dbReference>
<evidence type="ECO:0000256" key="5">
    <source>
        <dbReference type="SAM" id="Phobius"/>
    </source>
</evidence>
<evidence type="ECO:0000313" key="6">
    <source>
        <dbReference type="EMBL" id="KAK3305109.1"/>
    </source>
</evidence>
<evidence type="ECO:0000313" key="7">
    <source>
        <dbReference type="Proteomes" id="UP001273166"/>
    </source>
</evidence>
<reference evidence="6" key="2">
    <citation type="submission" date="2023-06" db="EMBL/GenBank/DDBJ databases">
        <authorList>
            <consortium name="Lawrence Berkeley National Laboratory"/>
            <person name="Mondo S.J."/>
            <person name="Hensen N."/>
            <person name="Bonometti L."/>
            <person name="Westerberg I."/>
            <person name="Brannstrom I.O."/>
            <person name="Guillou S."/>
            <person name="Cros-Aarteil S."/>
            <person name="Calhoun S."/>
            <person name="Haridas S."/>
            <person name="Kuo A."/>
            <person name="Pangilinan J."/>
            <person name="Riley R."/>
            <person name="Labutti K."/>
            <person name="Andreopoulos B."/>
            <person name="Lipzen A."/>
            <person name="Chen C."/>
            <person name="Yanf M."/>
            <person name="Daum C."/>
            <person name="Ng V."/>
            <person name="Clum A."/>
            <person name="Steindorff A."/>
            <person name="Ohm R."/>
            <person name="Martin F."/>
            <person name="Silar P."/>
            <person name="Natvig D."/>
            <person name="Lalanne C."/>
            <person name="Gautier V."/>
            <person name="Ament-Velasquez S.L."/>
            <person name="Kruys A."/>
            <person name="Hutchinson M.I."/>
            <person name="Powell A.J."/>
            <person name="Barry K."/>
            <person name="Miller A.N."/>
            <person name="Grigoriev I.V."/>
            <person name="Debuchy R."/>
            <person name="Gladieux P."/>
            <person name="Thoren M.H."/>
            <person name="Johannesson H."/>
        </authorList>
    </citation>
    <scope>NUCLEOTIDE SEQUENCE</scope>
    <source>
        <strain evidence="6">CBS 333.67</strain>
    </source>
</reference>
<keyword evidence="2 5" id="KW-0812">Transmembrane</keyword>
<comment type="caution">
    <text evidence="6">The sequence shown here is derived from an EMBL/GenBank/DDBJ whole genome shotgun (WGS) entry which is preliminary data.</text>
</comment>
<keyword evidence="3 5" id="KW-1133">Transmembrane helix</keyword>